<evidence type="ECO:0000313" key="1">
    <source>
        <dbReference type="EMBL" id="ASU36156.1"/>
    </source>
</evidence>
<accession>A0A223P244</accession>
<reference evidence="1 2" key="1">
    <citation type="submission" date="2017-08" db="EMBL/GenBank/DDBJ databases">
        <title>Complete genome sequence of Mucilaginibacter sp. strain BJC16-A31.</title>
        <authorList>
            <consortium name="Henan University of Science and Technology"/>
            <person name="You X."/>
        </authorList>
    </citation>
    <scope>NUCLEOTIDE SEQUENCE [LARGE SCALE GENOMIC DNA]</scope>
    <source>
        <strain evidence="1 2">BJC16-A31</strain>
    </source>
</reference>
<name>A0A223P244_9SPHI</name>
<proteinExistence type="predicted"/>
<keyword evidence="2" id="KW-1185">Reference proteome</keyword>
<evidence type="ECO:0000313" key="2">
    <source>
        <dbReference type="Proteomes" id="UP000215002"/>
    </source>
</evidence>
<protein>
    <submittedName>
        <fullName evidence="1">Bacteriocin</fullName>
    </submittedName>
</protein>
<dbReference type="AlphaFoldDB" id="A0A223P244"/>
<organism evidence="1 2">
    <name type="scientific">Mucilaginibacter xinganensis</name>
    <dbReference type="NCBI Taxonomy" id="1234841"/>
    <lineage>
        <taxon>Bacteria</taxon>
        <taxon>Pseudomonadati</taxon>
        <taxon>Bacteroidota</taxon>
        <taxon>Sphingobacteriia</taxon>
        <taxon>Sphingobacteriales</taxon>
        <taxon>Sphingobacteriaceae</taxon>
        <taxon>Mucilaginibacter</taxon>
    </lineage>
</organism>
<dbReference type="RefSeq" id="WP_094572227.1">
    <property type="nucleotide sequence ID" value="NZ_CP022743.1"/>
</dbReference>
<dbReference type="Proteomes" id="UP000215002">
    <property type="component" value="Chromosome"/>
</dbReference>
<dbReference type="NCBIfam" id="TIGR01847">
    <property type="entry name" value="bacteriocin_sig"/>
    <property type="match status" value="1"/>
</dbReference>
<dbReference type="EMBL" id="CP022743">
    <property type="protein sequence ID" value="ASU36156.1"/>
    <property type="molecule type" value="Genomic_DNA"/>
</dbReference>
<sequence>MKKEEKSLGKLSLKKELTKNELKQIVGGLSGYTSCTGGIYQIGCAPAYCSAAGHGSFLGCS</sequence>
<dbReference type="InterPro" id="IPR010133">
    <property type="entry name" value="Bacteriocin_signal_seq"/>
</dbReference>
<gene>
    <name evidence="1" type="ORF">MuYL_4271</name>
</gene>
<dbReference type="KEGG" id="muc:MuYL_4271"/>